<sequence length="239" mass="25579">MKVMLNLRSQPVAISQVPHHLHRRDPNQWPSHRSHTTSTEQIPTSGHLTGSTSTEQIPTSGHLTGSTTTSTEQIPTSGHLTGPTTTTTSTEQIPTSGHLTGPTTTSTEQIPTSGHLTGPTTTSTEQIPTSGHLTGPPPPPQKRSQPVAISQVPHHLHRRDPNQWPSHRSHLHRTDPNQWPSHRSPTTSMLCSSLPGTDSTLLNAIHDGTICAASSSAWTLTDDASQHAISCSGANIRSE</sequence>
<protein>
    <submittedName>
        <fullName evidence="2">Uncharacterized protein</fullName>
    </submittedName>
</protein>
<evidence type="ECO:0000313" key="3">
    <source>
        <dbReference type="Proteomes" id="UP001331515"/>
    </source>
</evidence>
<dbReference type="EMBL" id="JAURVH010001520">
    <property type="protein sequence ID" value="KAK5925700.1"/>
    <property type="molecule type" value="Genomic_DNA"/>
</dbReference>
<evidence type="ECO:0000256" key="1">
    <source>
        <dbReference type="SAM" id="MobiDB-lite"/>
    </source>
</evidence>
<dbReference type="AlphaFoldDB" id="A0AAN8DP71"/>
<keyword evidence="3" id="KW-1185">Reference proteome</keyword>
<comment type="caution">
    <text evidence="2">The sequence shown here is derived from an EMBL/GenBank/DDBJ whole genome shotgun (WGS) entry which is preliminary data.</text>
</comment>
<accession>A0AAN8DP71</accession>
<proteinExistence type="predicted"/>
<organism evidence="2 3">
    <name type="scientific">Champsocephalus gunnari</name>
    <name type="common">Mackerel icefish</name>
    <dbReference type="NCBI Taxonomy" id="52237"/>
    <lineage>
        <taxon>Eukaryota</taxon>
        <taxon>Metazoa</taxon>
        <taxon>Chordata</taxon>
        <taxon>Craniata</taxon>
        <taxon>Vertebrata</taxon>
        <taxon>Euteleostomi</taxon>
        <taxon>Actinopterygii</taxon>
        <taxon>Neopterygii</taxon>
        <taxon>Teleostei</taxon>
        <taxon>Neoteleostei</taxon>
        <taxon>Acanthomorphata</taxon>
        <taxon>Eupercaria</taxon>
        <taxon>Perciformes</taxon>
        <taxon>Notothenioidei</taxon>
        <taxon>Channichthyidae</taxon>
        <taxon>Champsocephalus</taxon>
    </lineage>
</organism>
<dbReference type="Proteomes" id="UP001331515">
    <property type="component" value="Unassembled WGS sequence"/>
</dbReference>
<feature type="compositionally biased region" description="Polar residues" evidence="1">
    <location>
        <begin position="101"/>
        <end position="132"/>
    </location>
</feature>
<feature type="region of interest" description="Disordered" evidence="1">
    <location>
        <begin position="1"/>
        <end position="185"/>
    </location>
</feature>
<feature type="compositionally biased region" description="Low complexity" evidence="1">
    <location>
        <begin position="59"/>
        <end position="97"/>
    </location>
</feature>
<feature type="compositionally biased region" description="Polar residues" evidence="1">
    <location>
        <begin position="176"/>
        <end position="185"/>
    </location>
</feature>
<evidence type="ECO:0000313" key="2">
    <source>
        <dbReference type="EMBL" id="KAK5925700.1"/>
    </source>
</evidence>
<feature type="compositionally biased region" description="Polar residues" evidence="1">
    <location>
        <begin position="28"/>
        <end position="58"/>
    </location>
</feature>
<reference evidence="2 3" key="1">
    <citation type="journal article" date="2023" name="Mol. Biol. Evol.">
        <title>Genomics of Secondarily Temperate Adaptation in the Only Non-Antarctic Icefish.</title>
        <authorList>
            <person name="Rivera-Colon A.G."/>
            <person name="Rayamajhi N."/>
            <person name="Minhas B.F."/>
            <person name="Madrigal G."/>
            <person name="Bilyk K.T."/>
            <person name="Yoon V."/>
            <person name="Hune M."/>
            <person name="Gregory S."/>
            <person name="Cheng C.H.C."/>
            <person name="Catchen J.M."/>
        </authorList>
    </citation>
    <scope>NUCLEOTIDE SEQUENCE [LARGE SCALE GENOMIC DNA]</scope>
    <source>
        <tissue evidence="2">White muscle</tissue>
    </source>
</reference>
<gene>
    <name evidence="2" type="ORF">CgunFtcFv8_018204</name>
</gene>
<name>A0AAN8DP71_CHAGU</name>